<gene>
    <name evidence="1" type="ORF">CLV99_2245</name>
</gene>
<evidence type="ECO:0000313" key="1">
    <source>
        <dbReference type="EMBL" id="TDQ78265.1"/>
    </source>
</evidence>
<sequence length="250" mass="30043">MQDESEYVNLEFEEFQKIQTPIELHQLAQHCYFYIQQWIVESKYCSEATALMIFWNSTPYEYVRYSWKTKKGTNEDLDLIRTIINNFEKGFYLKTDIAYDPSEKIDCAERIPEIVLQPVIGEEPYIYFDEEEVRGWFGEHLMNQIQRCDSTIELYNIAVFLKHKEFEVYQKIIGHPYCDVAIALMTYWRLEHYSTLSLYAEDWLSIKSILDSIEESLTQQRYPQVFSYDPNIEVKPIKWNIPNYMFVKIS</sequence>
<reference evidence="1 2" key="1">
    <citation type="submission" date="2019-03" db="EMBL/GenBank/DDBJ databases">
        <title>Genomic Encyclopedia of Archaeal and Bacterial Type Strains, Phase II (KMG-II): from individual species to whole genera.</title>
        <authorList>
            <person name="Goeker M."/>
        </authorList>
    </citation>
    <scope>NUCLEOTIDE SEQUENCE [LARGE SCALE GENOMIC DNA]</scope>
    <source>
        <strain evidence="1 2">DSM 28353</strain>
    </source>
</reference>
<dbReference type="AlphaFoldDB" id="A0A4R6WPR7"/>
<protein>
    <submittedName>
        <fullName evidence="1">Uncharacterized protein DUF4274</fullName>
    </submittedName>
</protein>
<dbReference type="Proteomes" id="UP000295292">
    <property type="component" value="Unassembled WGS sequence"/>
</dbReference>
<accession>A0A4R6WPR7</accession>
<dbReference type="EMBL" id="SNYV01000013">
    <property type="protein sequence ID" value="TDQ78265.1"/>
    <property type="molecule type" value="Genomic_DNA"/>
</dbReference>
<keyword evidence="2" id="KW-1185">Reference proteome</keyword>
<proteinExistence type="predicted"/>
<comment type="caution">
    <text evidence="1">The sequence shown here is derived from an EMBL/GenBank/DDBJ whole genome shotgun (WGS) entry which is preliminary data.</text>
</comment>
<evidence type="ECO:0000313" key="2">
    <source>
        <dbReference type="Proteomes" id="UP000295292"/>
    </source>
</evidence>
<organism evidence="1 2">
    <name type="scientific">Sphingobacterium yanglingense</name>
    <dbReference type="NCBI Taxonomy" id="1437280"/>
    <lineage>
        <taxon>Bacteria</taxon>
        <taxon>Pseudomonadati</taxon>
        <taxon>Bacteroidota</taxon>
        <taxon>Sphingobacteriia</taxon>
        <taxon>Sphingobacteriales</taxon>
        <taxon>Sphingobacteriaceae</taxon>
        <taxon>Sphingobacterium</taxon>
    </lineage>
</organism>
<name>A0A4R6WPR7_9SPHI</name>